<name>A0A0N0P3E9_LEPSE</name>
<feature type="compositionally biased region" description="Low complexity" evidence="1">
    <location>
        <begin position="608"/>
        <end position="617"/>
    </location>
</feature>
<feature type="region of interest" description="Disordered" evidence="1">
    <location>
        <begin position="147"/>
        <end position="184"/>
    </location>
</feature>
<keyword evidence="3" id="KW-1185">Reference proteome</keyword>
<protein>
    <submittedName>
        <fullName evidence="2">Uncharacterized protein</fullName>
    </submittedName>
</protein>
<feature type="compositionally biased region" description="Low complexity" evidence="1">
    <location>
        <begin position="381"/>
        <end position="396"/>
    </location>
</feature>
<feature type="compositionally biased region" description="Pro residues" evidence="1">
    <location>
        <begin position="652"/>
        <end position="661"/>
    </location>
</feature>
<sequence length="1550" mass="160777">MEASMDELRLEPLTFVGYQRQRVGQPGEAPHTCALIDFVTPHGAHVLLHPSSTLCPPQSKPPLPTPSLPQQQKQQCSPPHSPLGGAGSSKQPPSHPPSYDTCSNAKGATQPRSAGTAAGEEQDELLRVLTTASAPPDTFQVEFVLSSSSSSSSSSSRLSATSSRSASPTSVRDALIPADGDGRTLDLTKSLEETKDAQGAAPPALSDDAEKAVEAVLESMTSSDALLPPKYDHGIELSVRAGCYAELGDLLTRCALKLFDGRLPLQQQPPQPPTEPGHQSGNLTDVPPSPQQPQVWSEAVNYHRVLLMGYDNAGAVCLMAQPFAQAVPPPQSWRLCPLPLLLCSTTQLTRLYKETQQDEGGADTQRGGEAAAAARQRFPVLSRLSSRSGAGASRSSHTASPPLSTSNSPPRGMPPLIPPPPPPPGPRPPAATTALASSSPLSNSPNVYLSPPLRWRYAAIGHTPALDLSQLFQVVPSRVYQLTQPPEKVVFIGVACGVPWVREVVVHRKDDVVAAAAALPGYLWKDPHGFAVPLVCCHDARDLRVRHGLVDETPPPTAPAPALAAAAAGAATVSFEQRPEEILAGGPEAPSGEPLQQQASETPPLRTSPPLAAAPSHPHGEAKEGKSEEGEQPHRAEEGGSPKTQPADVAQPMPPRLPPPAHTAAASVTPSTPPAKLYVEKGTMVFVPGRFGVMLGCVAKPATLEALFGVVHGDRLVPRATTSPSSPLSGGLGVPPPEKKELGASGSSPSAAAAAVVTVMGVYNRNVLVVLADGENQATQIPIRRGVTEVAELFRKVAGTPLPPPALQIESISSTLPLQSNEKQALGAVPAPASAAGAGAANQDSCRSSVATRDDVAEAPAHPEQTAIFVEETVLAKHNDRAKDSCHATGAAAVATLSHHDAIAAGLMSPDTAEGDPDKASPFEGHVEEEDEGLGCPMPPAPPTNAQDSPMRVLCPLGGDEVQRWKLSQPADKASSSRSKEVQLAEEEEPQPTAVGPLSNEAATQPSVTAVARQATEETAEGVMEDGSGEGRLSPTTFPLAPADEVTITPASATPTTAVPPADALPAATHSNPAGITVEQMPRTEERHAEGAVMVVDGDLVALGLEQANGCDDNNQADAHPSAPSARKANHYADSSAVLVQSAHQGDEQEPRLPSMGGSSLSTLHVEDAHECSGSAQVLSSDHTPSILPTPSASLTRHLQFECDQEDERAPGIVLHRAGGMPDELGETNHLNGTRAAPTGGGGAPQVARLLLPSGAATTGHAHPHVSHQPTDDSESSNTATTVMTAHETSAARSSESPAAMIPEAYYAELSAAAAEPSHRLGGSGDLHGADRHVQRVASPPAIVPSLSHAPTTPPATQATETLHDVFSPSHSPPAEPADGHTVPRYCVPPSAARSYDSSEKSAPWPGEASAGSRLLSVTTRSTTAASATFTPTPFTNFMKAFAIYSLREPSGCHASDSAGLLTHSLPGRSGEGVTGRSQAPPPGLPPILNFYRAQPIVRVLAATEGQLRCRAAWCGGVGNAAVQDFKRGASTAVFEDLCVDELITLLSLV</sequence>
<feature type="compositionally biased region" description="Polar residues" evidence="1">
    <location>
        <begin position="100"/>
        <end position="113"/>
    </location>
</feature>
<evidence type="ECO:0000313" key="2">
    <source>
        <dbReference type="EMBL" id="KPI83587.1"/>
    </source>
</evidence>
<dbReference type="EMBL" id="LJSK01000353">
    <property type="protein sequence ID" value="KPI83587.1"/>
    <property type="molecule type" value="Genomic_DNA"/>
</dbReference>
<evidence type="ECO:0000256" key="1">
    <source>
        <dbReference type="SAM" id="MobiDB-lite"/>
    </source>
</evidence>
<feature type="region of interest" description="Disordered" evidence="1">
    <location>
        <begin position="264"/>
        <end position="294"/>
    </location>
</feature>
<feature type="region of interest" description="Disordered" evidence="1">
    <location>
        <begin position="908"/>
        <end position="955"/>
    </location>
</feature>
<feature type="region of interest" description="Disordered" evidence="1">
    <location>
        <begin position="355"/>
        <end position="444"/>
    </location>
</feature>
<feature type="region of interest" description="Disordered" evidence="1">
    <location>
        <begin position="50"/>
        <end position="120"/>
    </location>
</feature>
<feature type="compositionally biased region" description="Polar residues" evidence="1">
    <location>
        <begin position="1174"/>
        <end position="1191"/>
    </location>
</feature>
<feature type="compositionally biased region" description="Low complexity" evidence="1">
    <location>
        <begin position="1052"/>
        <end position="1069"/>
    </location>
</feature>
<feature type="compositionally biased region" description="Low complexity" evidence="1">
    <location>
        <begin position="68"/>
        <end position="78"/>
    </location>
</feature>
<evidence type="ECO:0000313" key="3">
    <source>
        <dbReference type="Proteomes" id="UP000038009"/>
    </source>
</evidence>
<feature type="region of interest" description="Disordered" evidence="1">
    <location>
        <begin position="967"/>
        <end position="1040"/>
    </location>
</feature>
<reference evidence="2 3" key="1">
    <citation type="journal article" date="2015" name="PLoS Pathog.">
        <title>Leptomonas seymouri: Adaptations to the Dixenous Life Cycle Analyzed by Genome Sequencing, Transcriptome Profiling and Co-infection with Leishmania donovani.</title>
        <authorList>
            <person name="Kraeva N."/>
            <person name="Butenko A."/>
            <person name="Hlavacova J."/>
            <person name="Kostygov A."/>
            <person name="Myskova J."/>
            <person name="Grybchuk D."/>
            <person name="Lestinova T."/>
            <person name="Votypka J."/>
            <person name="Volf P."/>
            <person name="Opperdoes F."/>
            <person name="Flegontov P."/>
            <person name="Lukes J."/>
            <person name="Yurchenko V."/>
        </authorList>
    </citation>
    <scope>NUCLEOTIDE SEQUENCE [LARGE SCALE GENOMIC DNA]</scope>
    <source>
        <strain evidence="2 3">ATCC 30220</strain>
    </source>
</reference>
<feature type="compositionally biased region" description="Basic and acidic residues" evidence="1">
    <location>
        <begin position="618"/>
        <end position="640"/>
    </location>
</feature>
<feature type="region of interest" description="Disordered" evidence="1">
    <location>
        <begin position="1172"/>
        <end position="1191"/>
    </location>
</feature>
<feature type="compositionally biased region" description="Pro residues" evidence="1">
    <location>
        <begin position="411"/>
        <end position="429"/>
    </location>
</feature>
<feature type="compositionally biased region" description="Polar residues" evidence="1">
    <location>
        <begin position="397"/>
        <end position="407"/>
    </location>
</feature>
<feature type="region of interest" description="Disordered" evidence="1">
    <location>
        <begin position="1112"/>
        <end position="1161"/>
    </location>
</feature>
<feature type="region of interest" description="Disordered" evidence="1">
    <location>
        <begin position="1052"/>
        <end position="1074"/>
    </location>
</feature>
<feature type="region of interest" description="Disordered" evidence="1">
    <location>
        <begin position="718"/>
        <end position="747"/>
    </location>
</feature>
<feature type="compositionally biased region" description="Pro residues" evidence="1">
    <location>
        <begin position="58"/>
        <end position="67"/>
    </location>
</feature>
<feature type="region of interest" description="Disordered" evidence="1">
    <location>
        <begin position="583"/>
        <end position="674"/>
    </location>
</feature>
<dbReference type="VEuPathDB" id="TriTrypDB:Lsey_0353_0030"/>
<gene>
    <name evidence="2" type="ORF">ABL78_7374</name>
</gene>
<feature type="compositionally biased region" description="Acidic residues" evidence="1">
    <location>
        <begin position="1018"/>
        <end position="1028"/>
    </location>
</feature>
<organism evidence="2 3">
    <name type="scientific">Leptomonas seymouri</name>
    <dbReference type="NCBI Taxonomy" id="5684"/>
    <lineage>
        <taxon>Eukaryota</taxon>
        <taxon>Discoba</taxon>
        <taxon>Euglenozoa</taxon>
        <taxon>Kinetoplastea</taxon>
        <taxon>Metakinetoplastina</taxon>
        <taxon>Trypanosomatida</taxon>
        <taxon>Trypanosomatidae</taxon>
        <taxon>Leishmaniinae</taxon>
        <taxon>Leptomonas</taxon>
    </lineage>
</organism>
<feature type="compositionally biased region" description="Low complexity" evidence="1">
    <location>
        <begin position="147"/>
        <end position="170"/>
    </location>
</feature>
<dbReference type="OrthoDB" id="267350at2759"/>
<proteinExistence type="predicted"/>
<feature type="compositionally biased region" description="Low complexity" evidence="1">
    <location>
        <begin position="430"/>
        <end position="444"/>
    </location>
</feature>
<comment type="caution">
    <text evidence="2">The sequence shown here is derived from an EMBL/GenBank/DDBJ whole genome shotgun (WGS) entry which is preliminary data.</text>
</comment>
<feature type="region of interest" description="Disordered" evidence="1">
    <location>
        <begin position="1257"/>
        <end position="1297"/>
    </location>
</feature>
<dbReference type="Proteomes" id="UP000038009">
    <property type="component" value="Unassembled WGS sequence"/>
</dbReference>
<accession>A0A0N0P3E9</accession>
<feature type="compositionally biased region" description="Polar residues" evidence="1">
    <location>
        <begin position="1276"/>
        <end position="1297"/>
    </location>
</feature>
<dbReference type="OMA" id="GVMLECN"/>
<feature type="region of interest" description="Disordered" evidence="1">
    <location>
        <begin position="1365"/>
        <end position="1414"/>
    </location>
</feature>